<evidence type="ECO:0000256" key="4">
    <source>
        <dbReference type="ARBA" id="ARBA00022989"/>
    </source>
</evidence>
<dbReference type="PANTHER" id="PTHR11266:SF80">
    <property type="entry name" value="PEROXISOMAL MEMBRANE PROTEIN 2"/>
    <property type="match status" value="1"/>
</dbReference>
<keyword evidence="8" id="KW-1185">Reference proteome</keyword>
<proteinExistence type="inferred from homology"/>
<evidence type="ECO:0000313" key="8">
    <source>
        <dbReference type="Proteomes" id="UP001497444"/>
    </source>
</evidence>
<keyword evidence="4 6" id="KW-1133">Transmembrane helix</keyword>
<name>A0ABP0W5Y6_9BRYO</name>
<evidence type="ECO:0000256" key="2">
    <source>
        <dbReference type="ARBA" id="ARBA00006824"/>
    </source>
</evidence>
<evidence type="ECO:0000313" key="7">
    <source>
        <dbReference type="EMBL" id="CAK9261616.1"/>
    </source>
</evidence>
<evidence type="ECO:0000256" key="3">
    <source>
        <dbReference type="ARBA" id="ARBA00022692"/>
    </source>
</evidence>
<protein>
    <recommendedName>
        <fullName evidence="9">Mpv17-like protein</fullName>
    </recommendedName>
</protein>
<feature type="transmembrane region" description="Helical" evidence="6">
    <location>
        <begin position="22"/>
        <end position="47"/>
    </location>
</feature>
<organism evidence="7 8">
    <name type="scientific">Sphagnum jensenii</name>
    <dbReference type="NCBI Taxonomy" id="128206"/>
    <lineage>
        <taxon>Eukaryota</taxon>
        <taxon>Viridiplantae</taxon>
        <taxon>Streptophyta</taxon>
        <taxon>Embryophyta</taxon>
        <taxon>Bryophyta</taxon>
        <taxon>Sphagnophytina</taxon>
        <taxon>Sphagnopsida</taxon>
        <taxon>Sphagnales</taxon>
        <taxon>Sphagnaceae</taxon>
        <taxon>Sphagnum</taxon>
    </lineage>
</organism>
<dbReference type="PANTHER" id="PTHR11266">
    <property type="entry name" value="PEROXISOMAL MEMBRANE PROTEIN 2, PXMP2 MPV17"/>
    <property type="match status" value="1"/>
</dbReference>
<dbReference type="InterPro" id="IPR007248">
    <property type="entry name" value="Mpv17_PMP22"/>
</dbReference>
<keyword evidence="5 6" id="KW-0472">Membrane</keyword>
<comment type="subcellular location">
    <subcellularLocation>
        <location evidence="1">Membrane</location>
        <topology evidence="1">Multi-pass membrane protein</topology>
    </subcellularLocation>
</comment>
<accession>A0ABP0W5Y6</accession>
<dbReference type="EMBL" id="OZ020109">
    <property type="protein sequence ID" value="CAK9261616.1"/>
    <property type="molecule type" value="Genomic_DNA"/>
</dbReference>
<gene>
    <name evidence="7" type="ORF">CSSPJE1EN1_LOCUS7094</name>
</gene>
<comment type="similarity">
    <text evidence="2 6">Belongs to the peroxisomal membrane protein PXMP2/4 family.</text>
</comment>
<evidence type="ECO:0000256" key="1">
    <source>
        <dbReference type="ARBA" id="ARBA00004141"/>
    </source>
</evidence>
<reference evidence="7" key="1">
    <citation type="submission" date="2024-02" db="EMBL/GenBank/DDBJ databases">
        <authorList>
            <consortium name="ELIXIR-Norway"/>
            <consortium name="Elixir Norway"/>
        </authorList>
    </citation>
    <scope>NUCLEOTIDE SEQUENCE</scope>
</reference>
<feature type="transmembrane region" description="Helical" evidence="6">
    <location>
        <begin position="98"/>
        <end position="119"/>
    </location>
</feature>
<dbReference type="Proteomes" id="UP001497444">
    <property type="component" value="Chromosome 14"/>
</dbReference>
<evidence type="ECO:0000256" key="5">
    <source>
        <dbReference type="ARBA" id="ARBA00023136"/>
    </source>
</evidence>
<evidence type="ECO:0008006" key="9">
    <source>
        <dbReference type="Google" id="ProtNLM"/>
    </source>
</evidence>
<evidence type="ECO:0000256" key="6">
    <source>
        <dbReference type="RuleBase" id="RU363053"/>
    </source>
</evidence>
<feature type="transmembrane region" description="Helical" evidence="6">
    <location>
        <begin position="131"/>
        <end position="148"/>
    </location>
</feature>
<feature type="transmembrane region" description="Helical" evidence="6">
    <location>
        <begin position="68"/>
        <end position="86"/>
    </location>
</feature>
<sequence>MRNLATAMVEELLEELMATEEVVVMMMIGAAAATVEVAMTNSLNSLLVYWLDSRYLSMTERNPVRTKAITAAILNFLGDFFCQLVIEKDGKLDVKQTAVITFLGLVLVGLMLHIWYLTLSKVFTAMGVKGTVIWLLLDQVFLFHFITLKQSLTSVVFLSFPPSQIFQNVLQDWKPAVIANCKLWVPFQFINFLVVPQPLQVAFANVVALAWNIYLSFASHTEVYTAPQTSPVVTEMSAPGDQKD</sequence>
<dbReference type="Pfam" id="PF04117">
    <property type="entry name" value="Mpv17_PMP22"/>
    <property type="match status" value="1"/>
</dbReference>
<keyword evidence="3 6" id="KW-0812">Transmembrane</keyword>